<keyword evidence="7" id="KW-0067">ATP-binding</keyword>
<sequence length="330" mass="36440">MQKDDPLVKFLKKTRRPVVLEEITLELESVSNPDFKLLAVKNELEKIKAAVCVPLFAEDRLIGVLALGEKTNHEMYTDDDIDFLNTVSNQLAVALERARLHQEMIAAERQLLQADKLSSLGTVAAGMAHEIKNPLASIKGMTEIVVKAFEKNDREALEDFKKVVPKELDRISNLIQNLLAYSKPTKPNKLPVDLNEIVENILKLFEMECMKGNITVKMELGTVSKKDLDPELMRQVFTNLILNAIQAMPDGGQLCVGTNSDAGQLAVEVSDNGTGIPEDKIKNIFDPFFTTKEKGAGLGLAISYKIVREHGGTITVKSKPGEGTVFTVLL</sequence>
<dbReference type="AlphaFoldDB" id="A0A1F4U5M4"/>
<evidence type="ECO:0000259" key="9">
    <source>
        <dbReference type="PROSITE" id="PS50109"/>
    </source>
</evidence>
<dbReference type="PRINTS" id="PR00344">
    <property type="entry name" value="BCTRLSENSOR"/>
</dbReference>
<evidence type="ECO:0000313" key="11">
    <source>
        <dbReference type="Proteomes" id="UP000179242"/>
    </source>
</evidence>
<dbReference type="InterPro" id="IPR036890">
    <property type="entry name" value="HATPase_C_sf"/>
</dbReference>
<name>A0A1F4U5M4_UNCSA</name>
<gene>
    <name evidence="10" type="ORF">A2438_02370</name>
</gene>
<dbReference type="SUPFAM" id="SSF55781">
    <property type="entry name" value="GAF domain-like"/>
    <property type="match status" value="1"/>
</dbReference>
<dbReference type="PROSITE" id="PS50109">
    <property type="entry name" value="HIS_KIN"/>
    <property type="match status" value="1"/>
</dbReference>
<dbReference type="Gene3D" id="3.30.450.40">
    <property type="match status" value="1"/>
</dbReference>
<dbReference type="PANTHER" id="PTHR43065:SF10">
    <property type="entry name" value="PEROXIDE STRESS-ACTIVATED HISTIDINE KINASE MAK3"/>
    <property type="match status" value="1"/>
</dbReference>
<organism evidence="10 11">
    <name type="scientific">candidate division WOR-1 bacterium RIFOXYC2_FULL_46_14</name>
    <dbReference type="NCBI Taxonomy" id="1802587"/>
    <lineage>
        <taxon>Bacteria</taxon>
        <taxon>Bacillati</taxon>
        <taxon>Saganbacteria</taxon>
    </lineage>
</organism>
<comment type="catalytic activity">
    <reaction evidence="1">
        <text>ATP + protein L-histidine = ADP + protein N-phospho-L-histidine.</text>
        <dbReference type="EC" id="2.7.13.3"/>
    </reaction>
</comment>
<dbReference type="Pfam" id="PF00512">
    <property type="entry name" value="HisKA"/>
    <property type="match status" value="1"/>
</dbReference>
<dbReference type="InterPro" id="IPR004358">
    <property type="entry name" value="Sig_transdc_His_kin-like_C"/>
</dbReference>
<dbReference type="SUPFAM" id="SSF55874">
    <property type="entry name" value="ATPase domain of HSP90 chaperone/DNA topoisomerase II/histidine kinase"/>
    <property type="match status" value="1"/>
</dbReference>
<dbReference type="SMART" id="SM00388">
    <property type="entry name" value="HisKA"/>
    <property type="match status" value="1"/>
</dbReference>
<dbReference type="InterPro" id="IPR003018">
    <property type="entry name" value="GAF"/>
</dbReference>
<dbReference type="InterPro" id="IPR005467">
    <property type="entry name" value="His_kinase_dom"/>
</dbReference>
<evidence type="ECO:0000313" key="10">
    <source>
        <dbReference type="EMBL" id="OGC40120.1"/>
    </source>
</evidence>
<dbReference type="EC" id="2.7.13.3" evidence="2"/>
<evidence type="ECO:0000256" key="6">
    <source>
        <dbReference type="ARBA" id="ARBA00022777"/>
    </source>
</evidence>
<dbReference type="Proteomes" id="UP000179242">
    <property type="component" value="Unassembled WGS sequence"/>
</dbReference>
<feature type="domain" description="Histidine kinase" evidence="9">
    <location>
        <begin position="126"/>
        <end position="330"/>
    </location>
</feature>
<keyword evidence="4" id="KW-0808">Transferase</keyword>
<dbReference type="PANTHER" id="PTHR43065">
    <property type="entry name" value="SENSOR HISTIDINE KINASE"/>
    <property type="match status" value="1"/>
</dbReference>
<dbReference type="InterPro" id="IPR029016">
    <property type="entry name" value="GAF-like_dom_sf"/>
</dbReference>
<dbReference type="SUPFAM" id="SSF47384">
    <property type="entry name" value="Homodimeric domain of signal transducing histidine kinase"/>
    <property type="match status" value="1"/>
</dbReference>
<dbReference type="GO" id="GO:0005524">
    <property type="term" value="F:ATP binding"/>
    <property type="evidence" value="ECO:0007669"/>
    <property type="project" value="UniProtKB-KW"/>
</dbReference>
<proteinExistence type="predicted"/>
<evidence type="ECO:0000256" key="7">
    <source>
        <dbReference type="ARBA" id="ARBA00022840"/>
    </source>
</evidence>
<evidence type="ECO:0000256" key="2">
    <source>
        <dbReference type="ARBA" id="ARBA00012438"/>
    </source>
</evidence>
<dbReference type="Pfam" id="PF13185">
    <property type="entry name" value="GAF_2"/>
    <property type="match status" value="1"/>
</dbReference>
<dbReference type="InterPro" id="IPR003661">
    <property type="entry name" value="HisK_dim/P_dom"/>
</dbReference>
<dbReference type="GO" id="GO:0000155">
    <property type="term" value="F:phosphorelay sensor kinase activity"/>
    <property type="evidence" value="ECO:0007669"/>
    <property type="project" value="InterPro"/>
</dbReference>
<dbReference type="SMART" id="SM00387">
    <property type="entry name" value="HATPase_c"/>
    <property type="match status" value="1"/>
</dbReference>
<evidence type="ECO:0000256" key="8">
    <source>
        <dbReference type="ARBA" id="ARBA00023012"/>
    </source>
</evidence>
<protein>
    <recommendedName>
        <fullName evidence="2">histidine kinase</fullName>
        <ecNumber evidence="2">2.7.13.3</ecNumber>
    </recommendedName>
</protein>
<keyword evidence="5" id="KW-0547">Nucleotide-binding</keyword>
<comment type="caution">
    <text evidence="10">The sequence shown here is derived from an EMBL/GenBank/DDBJ whole genome shotgun (WGS) entry which is preliminary data.</text>
</comment>
<dbReference type="InterPro" id="IPR036097">
    <property type="entry name" value="HisK_dim/P_sf"/>
</dbReference>
<keyword evidence="6" id="KW-0418">Kinase</keyword>
<keyword evidence="8" id="KW-0902">Two-component regulatory system</keyword>
<dbReference type="Gene3D" id="3.30.565.10">
    <property type="entry name" value="Histidine kinase-like ATPase, C-terminal domain"/>
    <property type="match status" value="1"/>
</dbReference>
<dbReference type="EMBL" id="MEUJ01000004">
    <property type="protein sequence ID" value="OGC40120.1"/>
    <property type="molecule type" value="Genomic_DNA"/>
</dbReference>
<accession>A0A1F4U5M4</accession>
<evidence type="ECO:0000256" key="4">
    <source>
        <dbReference type="ARBA" id="ARBA00022679"/>
    </source>
</evidence>
<dbReference type="Gene3D" id="1.10.287.130">
    <property type="match status" value="1"/>
</dbReference>
<reference evidence="10 11" key="1">
    <citation type="journal article" date="2016" name="Nat. Commun.">
        <title>Thousands of microbial genomes shed light on interconnected biogeochemical processes in an aquifer system.</title>
        <authorList>
            <person name="Anantharaman K."/>
            <person name="Brown C.T."/>
            <person name="Hug L.A."/>
            <person name="Sharon I."/>
            <person name="Castelle C.J."/>
            <person name="Probst A.J."/>
            <person name="Thomas B.C."/>
            <person name="Singh A."/>
            <person name="Wilkins M.J."/>
            <person name="Karaoz U."/>
            <person name="Brodie E.L."/>
            <person name="Williams K.H."/>
            <person name="Hubbard S.S."/>
            <person name="Banfield J.F."/>
        </authorList>
    </citation>
    <scope>NUCLEOTIDE SEQUENCE [LARGE SCALE GENOMIC DNA]</scope>
</reference>
<evidence type="ECO:0000256" key="3">
    <source>
        <dbReference type="ARBA" id="ARBA00022553"/>
    </source>
</evidence>
<dbReference type="CDD" id="cd00082">
    <property type="entry name" value="HisKA"/>
    <property type="match status" value="1"/>
</dbReference>
<dbReference type="Pfam" id="PF02518">
    <property type="entry name" value="HATPase_c"/>
    <property type="match status" value="1"/>
</dbReference>
<dbReference type="InterPro" id="IPR003594">
    <property type="entry name" value="HATPase_dom"/>
</dbReference>
<evidence type="ECO:0000256" key="5">
    <source>
        <dbReference type="ARBA" id="ARBA00022741"/>
    </source>
</evidence>
<evidence type="ECO:0000256" key="1">
    <source>
        <dbReference type="ARBA" id="ARBA00000085"/>
    </source>
</evidence>
<keyword evidence="3" id="KW-0597">Phosphoprotein</keyword>